<dbReference type="Proteomes" id="UP001396898">
    <property type="component" value="Unassembled WGS sequence"/>
</dbReference>
<evidence type="ECO:0000313" key="3">
    <source>
        <dbReference type="Proteomes" id="UP001396898"/>
    </source>
</evidence>
<reference evidence="2 3" key="1">
    <citation type="submission" date="2023-01" db="EMBL/GenBank/DDBJ databases">
        <title>Analysis of 21 Apiospora genomes using comparative genomics revels a genus with tremendous synthesis potential of carbohydrate active enzymes and secondary metabolites.</title>
        <authorList>
            <person name="Sorensen T."/>
        </authorList>
    </citation>
    <scope>NUCLEOTIDE SEQUENCE [LARGE SCALE GENOMIC DNA]</scope>
    <source>
        <strain evidence="2 3">CBS 20057</strain>
    </source>
</reference>
<evidence type="ECO:0000313" key="2">
    <source>
        <dbReference type="EMBL" id="KAK8026536.1"/>
    </source>
</evidence>
<accession>A0ABR1S4B0</accession>
<gene>
    <name evidence="2" type="ORF">PG991_003592</name>
</gene>
<dbReference type="EMBL" id="JAQQWI010000007">
    <property type="protein sequence ID" value="KAK8026536.1"/>
    <property type="molecule type" value="Genomic_DNA"/>
</dbReference>
<proteinExistence type="predicted"/>
<keyword evidence="3" id="KW-1185">Reference proteome</keyword>
<sequence length="294" mass="32204">MAEAVGTASAAITLFDSAIALIQKIKAAREHVRGTSKTLEDTTKKLEALHLSITFLKAEPNLHTASVVSQVSFVLDAGEELRAFFEKLRQIQERRTAQQYLHALTSGNDDDKELAAILSRLDGARAELMLCVQVAGVGLVGDLEKGFRVMATTLDEVNSRVEAALEFKLELFQIVATRPPSEDGTIEVRGTEIARLNRQPSVTREENGSSSARNEDPTPEVTPDSTPNVQTDIYENVTLDQARIMTGDVGVEEWQQRTSRRTAIHHNKLGTGARIMAANVGASAANSFMENFWK</sequence>
<organism evidence="2 3">
    <name type="scientific">Apiospora marii</name>
    <dbReference type="NCBI Taxonomy" id="335849"/>
    <lineage>
        <taxon>Eukaryota</taxon>
        <taxon>Fungi</taxon>
        <taxon>Dikarya</taxon>
        <taxon>Ascomycota</taxon>
        <taxon>Pezizomycotina</taxon>
        <taxon>Sordariomycetes</taxon>
        <taxon>Xylariomycetidae</taxon>
        <taxon>Amphisphaeriales</taxon>
        <taxon>Apiosporaceae</taxon>
        <taxon>Apiospora</taxon>
    </lineage>
</organism>
<protein>
    <recommendedName>
        <fullName evidence="4">Fungal N-terminal domain-containing protein</fullName>
    </recommendedName>
</protein>
<feature type="region of interest" description="Disordered" evidence="1">
    <location>
        <begin position="197"/>
        <end position="230"/>
    </location>
</feature>
<comment type="caution">
    <text evidence="2">The sequence shown here is derived from an EMBL/GenBank/DDBJ whole genome shotgun (WGS) entry which is preliminary data.</text>
</comment>
<name>A0ABR1S4B0_9PEZI</name>
<evidence type="ECO:0008006" key="4">
    <source>
        <dbReference type="Google" id="ProtNLM"/>
    </source>
</evidence>
<feature type="compositionally biased region" description="Polar residues" evidence="1">
    <location>
        <begin position="198"/>
        <end position="212"/>
    </location>
</feature>
<evidence type="ECO:0000256" key="1">
    <source>
        <dbReference type="SAM" id="MobiDB-lite"/>
    </source>
</evidence>